<keyword evidence="2" id="KW-0472">Membrane</keyword>
<dbReference type="EMBL" id="MWQN01000001">
    <property type="protein sequence ID" value="OPC82267.1"/>
    <property type="molecule type" value="Genomic_DNA"/>
</dbReference>
<reference evidence="4 5" key="1">
    <citation type="submission" date="2017-03" db="EMBL/GenBank/DDBJ databases">
        <title>Draft genome sequence of Streptomyces scabrisporus NF3, endophyte isolated from Amphipterygium adstringens.</title>
        <authorList>
            <person name="Vazquez M."/>
            <person name="Ceapa C.D."/>
            <person name="Rodriguez Luna D."/>
            <person name="Sanchez Esquivel S."/>
        </authorList>
    </citation>
    <scope>NUCLEOTIDE SEQUENCE [LARGE SCALE GENOMIC DNA]</scope>
    <source>
        <strain evidence="4 5">NF3</strain>
    </source>
</reference>
<evidence type="ECO:0000256" key="2">
    <source>
        <dbReference type="SAM" id="Phobius"/>
    </source>
</evidence>
<proteinExistence type="predicted"/>
<accession>A0A1T3NZJ6</accession>
<evidence type="ECO:0008006" key="6">
    <source>
        <dbReference type="Google" id="ProtNLM"/>
    </source>
</evidence>
<dbReference type="STRING" id="159449.B4N89_16195"/>
<dbReference type="Proteomes" id="UP000190037">
    <property type="component" value="Unassembled WGS sequence"/>
</dbReference>
<keyword evidence="2" id="KW-1133">Transmembrane helix</keyword>
<keyword evidence="5" id="KW-1185">Reference proteome</keyword>
<dbReference type="Pfam" id="PF17963">
    <property type="entry name" value="Big_9"/>
    <property type="match status" value="1"/>
</dbReference>
<dbReference type="AlphaFoldDB" id="A0A1T3NZJ6"/>
<keyword evidence="3" id="KW-0732">Signal</keyword>
<evidence type="ECO:0000313" key="4">
    <source>
        <dbReference type="EMBL" id="OPC82267.1"/>
    </source>
</evidence>
<keyword evidence="2" id="KW-0812">Transmembrane</keyword>
<sequence length="247" mass="25855">MPEVPVSTASPTRVRRAGAAVFACCVVLFGPASARADVPTDRVRPVADPQPVTNPRPVADLRPIPPPVPPAPPGLPGPRAFADVVGTRAGQSVNVAVLADDTGEGLVVLSHTNPEHGLVFQAEDATGTDAVLRYTPGPGFVGRDDFRYTVSDRFGRQATANVRVEVTPATGRVRESTASRVVDRLRTAPTDAASRPRSAGAGSGGRVLLVVFLGSAVLGAGFLALVARRRRPRARAAHAFRSPWADR</sequence>
<feature type="transmembrane region" description="Helical" evidence="2">
    <location>
        <begin position="207"/>
        <end position="227"/>
    </location>
</feature>
<gene>
    <name evidence="4" type="ORF">B4N89_16195</name>
</gene>
<name>A0A1T3NZJ6_9ACTN</name>
<evidence type="ECO:0000256" key="1">
    <source>
        <dbReference type="SAM" id="MobiDB-lite"/>
    </source>
</evidence>
<feature type="region of interest" description="Disordered" evidence="1">
    <location>
        <begin position="42"/>
        <end position="64"/>
    </location>
</feature>
<evidence type="ECO:0000313" key="5">
    <source>
        <dbReference type="Proteomes" id="UP000190037"/>
    </source>
</evidence>
<evidence type="ECO:0000256" key="3">
    <source>
        <dbReference type="SAM" id="SignalP"/>
    </source>
</evidence>
<feature type="chain" id="PRO_5012301148" description="Cadherin domain-containing protein" evidence="3">
    <location>
        <begin position="37"/>
        <end position="247"/>
    </location>
</feature>
<comment type="caution">
    <text evidence="4">The sequence shown here is derived from an EMBL/GenBank/DDBJ whole genome shotgun (WGS) entry which is preliminary data.</text>
</comment>
<organism evidence="4 5">
    <name type="scientific">Embleya scabrispora</name>
    <dbReference type="NCBI Taxonomy" id="159449"/>
    <lineage>
        <taxon>Bacteria</taxon>
        <taxon>Bacillati</taxon>
        <taxon>Actinomycetota</taxon>
        <taxon>Actinomycetes</taxon>
        <taxon>Kitasatosporales</taxon>
        <taxon>Streptomycetaceae</taxon>
        <taxon>Embleya</taxon>
    </lineage>
</organism>
<dbReference type="Gene3D" id="2.60.40.3440">
    <property type="match status" value="1"/>
</dbReference>
<protein>
    <recommendedName>
        <fullName evidence="6">Cadherin domain-containing protein</fullName>
    </recommendedName>
</protein>
<feature type="signal peptide" evidence="3">
    <location>
        <begin position="1"/>
        <end position="36"/>
    </location>
</feature>